<dbReference type="Pfam" id="PF00782">
    <property type="entry name" value="DSPc"/>
    <property type="match status" value="1"/>
</dbReference>
<dbReference type="InterPro" id="IPR000340">
    <property type="entry name" value="Dual-sp_phosphatase_cat-dom"/>
</dbReference>
<sequence length="1486" mass="162974">MALVTIQRSPSPSNSPESEDDIDANSSRQRRSKSLKKIRKILNSIRFLSKCRPRFSENYFTVKGAALILPQSECSQRSPQSNGGDIQQHLQQMIYLLRPEDTIKVAVKLESAYEIPLASRYMVVVCCIGKLDTEESIMLGIDMKDKEASIGLVLPIWANSKITLDGDGGFGVNSEGADYLFKPVSVQAMWSALQSLHKVINTANVHNYIPKGLTHTWVGYYKARITSDLSCIKEWNKMDDIESFAADSPYSTEKPELDPEGMKTKISVKLKEIMMSKDLEETTCKELRNMLEESFNRSLKEYKSFIDAETIRILRQMDAPTEIFPFLYLGSEWNASNYEELEENGVTSILNISREIDNFFPEKFEYMNVREFDNEFTDLMKHWKRTHEFIRKTKEDNGKVLVHCKMGISRSASTVIAYKMKEDCCTFKEAFDFVKEKRGVIKPNKAFIAQLKEYHGILTASQKRHMFNTKSKSEEADTRNGAASSHYDNDFDFMQRNFDNTDDMGLPCFYRDDYFLPIPRRDSDGFTSDSVDDRSDINESGVVRVRANTYDYANLQIPKFKADNSWISSQPFSIGESSTDPVDDKDLTLEDDIKGLKQPDISNTPTVLSQTPPLTRTSVNINISGSPNLDRTSLCENNSNSSSMRGSAKGLKMVASDVKGAPPQQQIAKADTADQSSEVPEPYVKEAIPWHPGTVRQQWRNLEERIKSNTKTPSETEPVDEDIPVAAEAVDPLAPVATVSTSASSSLTASEACQSSESEFTSSQTIWMSKSPLVLKSSHTISTFPVNKESEAVTMGRENESDVRALHRIAERPQSVCDDVLGKELFNSLSIKGSLTADKEEGCSPAVYKMEDIVYPVGTVRRTTQELEQKHRSSCHDLTTLGMPPSETKIQPVQRSSSLGSERDRPRLERTKWREACTPILSPRNMVPTSSVDFKELDLGVQIEGGSVRMKTINFETLGKEEDELPCQDRLLVVPQRIDQTADSHVIGAQQGVTVTNSSVPCSAPAVRTETLNLIGKASSVDDSTYNSATSSTPSVSVAHLQSFSGNKTKVESEEGKPPLSKQHKVSPKILMNRESQELPKKSLTTAESVETALPHSTKTPSLFTESLYKFSKETDEHQPKPSQNDASTLTRQASFPSSNLDSTPLPQTLSVKTLATEPEQQQASSNVAASAREAQLPENICTSTLDINLTIPERTAELEKNQFLKTKSLDESTLYDVTADGSGKGKKIVRHLIGKFDSNLISEPGSTAIQPKSETDKATVEPIEPVTTTTAMGSAGRGGSPFQSSQCESESTVKCNSSTQPVGLPLPHSATVSTRNQLLTSSTSSSSAAPTAISDLSAASGKNLPIANVLSGAKPVDASTSSICGSQPHLGVPSSSSTHIAPSTSPLQTNITTTTTTTTAAAAAATTTAISSPTSTVTSSPSVSCTFSLSSTSSSSTSAGLRVPTLSQSALQEGRKVRKLQGKTHPLSKLESRQYSQNPSFYSTM</sequence>
<feature type="region of interest" description="Disordered" evidence="9">
    <location>
        <begin position="1270"/>
        <end position="1331"/>
    </location>
</feature>
<evidence type="ECO:0000256" key="8">
    <source>
        <dbReference type="ARBA" id="ARBA00048336"/>
    </source>
</evidence>
<dbReference type="Gene3D" id="3.90.190.10">
    <property type="entry name" value="Protein tyrosine phosphatase superfamily"/>
    <property type="match status" value="1"/>
</dbReference>
<keyword evidence="7" id="KW-0206">Cytoskeleton</keyword>
<feature type="compositionally biased region" description="Polar residues" evidence="9">
    <location>
        <begin position="1474"/>
        <end position="1486"/>
    </location>
</feature>
<feature type="region of interest" description="Disordered" evidence="9">
    <location>
        <begin position="867"/>
        <end position="907"/>
    </location>
</feature>
<dbReference type="PANTHER" id="PTHR45864:SF2">
    <property type="entry name" value="PROTEIN PHOSPHATASE SLINGSHOT"/>
    <property type="match status" value="1"/>
</dbReference>
<reference evidence="14" key="1">
    <citation type="submission" date="2025-08" db="UniProtKB">
        <authorList>
            <consortium name="RefSeq"/>
        </authorList>
    </citation>
    <scope>IDENTIFICATION</scope>
</reference>
<dbReference type="RefSeq" id="XP_029650887.1">
    <property type="nucleotide sequence ID" value="XM_029795027.2"/>
</dbReference>
<protein>
    <recommendedName>
        <fullName evidence="3">protein-serine/threonine phosphatase</fullName>
        <ecNumber evidence="3">3.1.3.16</ecNumber>
    </recommendedName>
</protein>
<evidence type="ECO:0000256" key="7">
    <source>
        <dbReference type="ARBA" id="ARBA00023212"/>
    </source>
</evidence>
<evidence type="ECO:0000256" key="5">
    <source>
        <dbReference type="ARBA" id="ARBA00022801"/>
    </source>
</evidence>
<feature type="region of interest" description="Disordered" evidence="9">
    <location>
        <begin position="1453"/>
        <end position="1486"/>
    </location>
</feature>
<evidence type="ECO:0000313" key="14">
    <source>
        <dbReference type="RefSeq" id="XP_029650887.1"/>
    </source>
</evidence>
<dbReference type="InterPro" id="IPR020422">
    <property type="entry name" value="TYR_PHOSPHATASE_DUAL_dom"/>
</dbReference>
<comment type="catalytic activity">
    <reaction evidence="8">
        <text>O-phospho-L-threonyl-[protein] + H2O = L-threonyl-[protein] + phosphate</text>
        <dbReference type="Rhea" id="RHEA:47004"/>
        <dbReference type="Rhea" id="RHEA-COMP:11060"/>
        <dbReference type="Rhea" id="RHEA-COMP:11605"/>
        <dbReference type="ChEBI" id="CHEBI:15377"/>
        <dbReference type="ChEBI" id="CHEBI:30013"/>
        <dbReference type="ChEBI" id="CHEBI:43474"/>
        <dbReference type="ChEBI" id="CHEBI:61977"/>
        <dbReference type="EC" id="3.1.3.16"/>
    </reaction>
</comment>
<feature type="region of interest" description="Disordered" evidence="9">
    <location>
        <begin position="1"/>
        <end position="34"/>
    </location>
</feature>
<dbReference type="InterPro" id="IPR000387">
    <property type="entry name" value="Tyr_Pase_dom"/>
</dbReference>
<evidence type="ECO:0000256" key="9">
    <source>
        <dbReference type="SAM" id="MobiDB-lite"/>
    </source>
</evidence>
<feature type="compositionally biased region" description="Polar residues" evidence="9">
    <location>
        <begin position="1121"/>
        <end position="1147"/>
    </location>
</feature>
<dbReference type="SMART" id="SM00195">
    <property type="entry name" value="DSPc"/>
    <property type="match status" value="1"/>
</dbReference>
<feature type="domain" description="Tyrosine specific protein phosphatases" evidence="11">
    <location>
        <begin position="374"/>
        <end position="438"/>
    </location>
</feature>
<feature type="compositionally biased region" description="Low complexity" evidence="9">
    <location>
        <begin position="1374"/>
        <end position="1390"/>
    </location>
</feature>
<feature type="compositionally biased region" description="Polar residues" evidence="9">
    <location>
        <begin position="1311"/>
        <end position="1320"/>
    </location>
</feature>
<dbReference type="PROSITE" id="PS50054">
    <property type="entry name" value="TYR_PHOSPHATASE_DUAL"/>
    <property type="match status" value="1"/>
</dbReference>
<dbReference type="FunFam" id="3.90.190.10:FF:000004">
    <property type="entry name" value="Protein phosphatase Slingshot homolog 2"/>
    <property type="match status" value="1"/>
</dbReference>
<comment type="subcellular location">
    <subcellularLocation>
        <location evidence="1">Cytoplasm</location>
        <location evidence="1">Cytoskeleton</location>
    </subcellularLocation>
</comment>
<dbReference type="InterPro" id="IPR043587">
    <property type="entry name" value="Phosphatase_SSH-like"/>
</dbReference>
<dbReference type="InterPro" id="IPR029021">
    <property type="entry name" value="Prot-tyrosine_phosphatase-like"/>
</dbReference>
<dbReference type="Pfam" id="PF23040">
    <property type="entry name" value="PH_SSH1-like_1st"/>
    <property type="match status" value="1"/>
</dbReference>
<keyword evidence="4" id="KW-0963">Cytoplasm</keyword>
<dbReference type="PANTHER" id="PTHR45864">
    <property type="entry name" value="SLINGSHOT PROTEIN PHOSPHATASE HOMOLOG"/>
    <property type="match status" value="1"/>
</dbReference>
<feature type="compositionally biased region" description="Polar residues" evidence="9">
    <location>
        <begin position="888"/>
        <end position="900"/>
    </location>
</feature>
<feature type="region of interest" description="Disordered" evidence="9">
    <location>
        <begin position="1358"/>
        <end position="1390"/>
    </location>
</feature>
<dbReference type="Pfam" id="PF08766">
    <property type="entry name" value="DEK_C"/>
    <property type="match status" value="1"/>
</dbReference>
<dbReference type="PROSITE" id="PS50056">
    <property type="entry name" value="TYR_PHOSPHATASE_2"/>
    <property type="match status" value="1"/>
</dbReference>
<evidence type="ECO:0000256" key="6">
    <source>
        <dbReference type="ARBA" id="ARBA00022912"/>
    </source>
</evidence>
<organism evidence="13 14">
    <name type="scientific">Octopus sinensis</name>
    <name type="common">East Asian common octopus</name>
    <dbReference type="NCBI Taxonomy" id="2607531"/>
    <lineage>
        <taxon>Eukaryota</taxon>
        <taxon>Metazoa</taxon>
        <taxon>Spiralia</taxon>
        <taxon>Lophotrochozoa</taxon>
        <taxon>Mollusca</taxon>
        <taxon>Cephalopoda</taxon>
        <taxon>Coleoidea</taxon>
        <taxon>Octopodiformes</taxon>
        <taxon>Octopoda</taxon>
        <taxon>Incirrata</taxon>
        <taxon>Octopodidae</taxon>
        <taxon>Octopus</taxon>
    </lineage>
</organism>
<dbReference type="Proteomes" id="UP000515154">
    <property type="component" value="Linkage group LG25"/>
</dbReference>
<dbReference type="GO" id="GO:0004722">
    <property type="term" value="F:protein serine/threonine phosphatase activity"/>
    <property type="evidence" value="ECO:0007669"/>
    <property type="project" value="UniProtKB-EC"/>
</dbReference>
<evidence type="ECO:0000259" key="10">
    <source>
        <dbReference type="PROSITE" id="PS50054"/>
    </source>
</evidence>
<feature type="compositionally biased region" description="Low complexity" evidence="9">
    <location>
        <begin position="1321"/>
        <end position="1331"/>
    </location>
</feature>
<evidence type="ECO:0000259" key="11">
    <source>
        <dbReference type="PROSITE" id="PS50056"/>
    </source>
</evidence>
<evidence type="ECO:0000256" key="3">
    <source>
        <dbReference type="ARBA" id="ARBA00013081"/>
    </source>
</evidence>
<dbReference type="InterPro" id="IPR016130">
    <property type="entry name" value="Tyr_Pase_AS"/>
</dbReference>
<dbReference type="GO" id="GO:0005856">
    <property type="term" value="C:cytoskeleton"/>
    <property type="evidence" value="ECO:0007669"/>
    <property type="project" value="UniProtKB-SubCell"/>
</dbReference>
<accession>A0A6P7TMZ3</accession>
<feature type="region of interest" description="Disordered" evidence="9">
    <location>
        <begin position="1113"/>
        <end position="1147"/>
    </location>
</feature>
<dbReference type="SUPFAM" id="SSF52799">
    <property type="entry name" value="(Phosphotyrosine protein) phosphatases II"/>
    <property type="match status" value="1"/>
</dbReference>
<keyword evidence="13" id="KW-1185">Reference proteome</keyword>
<comment type="similarity">
    <text evidence="2">Belongs to the protein-tyrosine phosphatase family.</text>
</comment>
<keyword evidence="6" id="KW-0904">Protein phosphatase</keyword>
<evidence type="ECO:0000259" key="12">
    <source>
        <dbReference type="PROSITE" id="PS51998"/>
    </source>
</evidence>
<feature type="compositionally biased region" description="Polar residues" evidence="9">
    <location>
        <begin position="1282"/>
        <end position="1302"/>
    </location>
</feature>
<evidence type="ECO:0000256" key="4">
    <source>
        <dbReference type="ARBA" id="ARBA00022490"/>
    </source>
</evidence>
<feature type="compositionally biased region" description="Polar residues" evidence="9">
    <location>
        <begin position="600"/>
        <end position="625"/>
    </location>
</feature>
<dbReference type="GO" id="GO:0003779">
    <property type="term" value="F:actin binding"/>
    <property type="evidence" value="ECO:0007669"/>
    <property type="project" value="InterPro"/>
</dbReference>
<dbReference type="InterPro" id="IPR043588">
    <property type="entry name" value="SSH-N"/>
</dbReference>
<dbReference type="EC" id="3.1.3.16" evidence="3"/>
<gene>
    <name evidence="14" type="primary">LOC115224237</name>
</gene>
<keyword evidence="5" id="KW-0378">Hydrolase</keyword>
<feature type="domain" description="DEK-C" evidence="12">
    <location>
        <begin position="260"/>
        <end position="315"/>
    </location>
</feature>
<feature type="region of interest" description="Disordered" evidence="9">
    <location>
        <begin position="1045"/>
        <end position="1101"/>
    </location>
</feature>
<feature type="domain" description="Tyrosine-protein phosphatase" evidence="10">
    <location>
        <begin position="319"/>
        <end position="460"/>
    </location>
</feature>
<name>A0A6P7TMZ3_9MOLL</name>
<dbReference type="PROSITE" id="PS00383">
    <property type="entry name" value="TYR_PHOSPHATASE_1"/>
    <property type="match status" value="1"/>
</dbReference>
<feature type="region of interest" description="Disordered" evidence="9">
    <location>
        <begin position="596"/>
        <end position="625"/>
    </location>
</feature>
<evidence type="ECO:0000256" key="2">
    <source>
        <dbReference type="ARBA" id="ARBA00009580"/>
    </source>
</evidence>
<dbReference type="KEGG" id="osn:115224237"/>
<evidence type="ECO:0000313" key="13">
    <source>
        <dbReference type="Proteomes" id="UP000515154"/>
    </source>
</evidence>
<dbReference type="InterPro" id="IPR014876">
    <property type="entry name" value="DEK_C"/>
</dbReference>
<feature type="compositionally biased region" description="Polar residues" evidence="9">
    <location>
        <begin position="1083"/>
        <end position="1101"/>
    </location>
</feature>
<evidence type="ECO:0000256" key="1">
    <source>
        <dbReference type="ARBA" id="ARBA00004245"/>
    </source>
</evidence>
<dbReference type="GO" id="GO:0030837">
    <property type="term" value="P:negative regulation of actin filament polymerization"/>
    <property type="evidence" value="ECO:0007669"/>
    <property type="project" value="InterPro"/>
</dbReference>
<dbReference type="PROSITE" id="PS51998">
    <property type="entry name" value="DEK_C"/>
    <property type="match status" value="1"/>
</dbReference>
<proteinExistence type="inferred from homology"/>